<protein>
    <recommendedName>
        <fullName evidence="9">CRISPR-associated endonuclease Cas1</fullName>
        <ecNumber evidence="9">3.1.-.-</ecNumber>
    </recommendedName>
</protein>
<dbReference type="RefSeq" id="WP_131934988.1">
    <property type="nucleotide sequence ID" value="NZ_SMDF01000026.1"/>
</dbReference>
<dbReference type="HAMAP" id="MF_01470">
    <property type="entry name" value="Cas1"/>
    <property type="match status" value="1"/>
</dbReference>
<evidence type="ECO:0000256" key="9">
    <source>
        <dbReference type="HAMAP-Rule" id="MF_01470"/>
    </source>
</evidence>
<keyword evidence="1 9" id="KW-0540">Nuclease</keyword>
<dbReference type="GO" id="GO:0016787">
    <property type="term" value="F:hydrolase activity"/>
    <property type="evidence" value="ECO:0007669"/>
    <property type="project" value="UniProtKB-KW"/>
</dbReference>
<dbReference type="Proteomes" id="UP000295285">
    <property type="component" value="Unassembled WGS sequence"/>
</dbReference>
<comment type="function">
    <text evidence="9">CRISPR (clustered regularly interspaced short palindromic repeat), is an adaptive immune system that provides protection against mobile genetic elements (viruses, transposable elements and conjugative plasmids). CRISPR clusters contain spacers, sequences complementary to antecedent mobile elements, and target invading nucleic acids. CRISPR clusters are transcribed and processed into CRISPR RNA (crRNA). Acts as a dsDNA endonuclease. Involved in the integration of spacer DNA into the CRISPR cassette.</text>
</comment>
<evidence type="ECO:0000256" key="3">
    <source>
        <dbReference type="ARBA" id="ARBA00022759"/>
    </source>
</evidence>
<evidence type="ECO:0000256" key="7">
    <source>
        <dbReference type="ARBA" id="ARBA00023125"/>
    </source>
</evidence>
<dbReference type="GO" id="GO:0043571">
    <property type="term" value="P:maintenance of CRISPR repeat elements"/>
    <property type="evidence" value="ECO:0007669"/>
    <property type="project" value="UniProtKB-UniRule"/>
</dbReference>
<keyword evidence="2 9" id="KW-0479">Metal-binding</keyword>
<dbReference type="Gene3D" id="1.20.120.920">
    <property type="entry name" value="CRISPR-associated endonuclease Cas1, C-terminal domain"/>
    <property type="match status" value="1"/>
</dbReference>
<evidence type="ECO:0000256" key="6">
    <source>
        <dbReference type="ARBA" id="ARBA00023118"/>
    </source>
</evidence>
<evidence type="ECO:0000313" key="11">
    <source>
        <dbReference type="Proteomes" id="UP000295285"/>
    </source>
</evidence>
<dbReference type="InterPro" id="IPR002729">
    <property type="entry name" value="CRISPR-assoc_Cas1"/>
</dbReference>
<comment type="cofactor">
    <cofactor evidence="9">
        <name>Mg(2+)</name>
        <dbReference type="ChEBI" id="CHEBI:18420"/>
    </cofactor>
    <cofactor evidence="9">
        <name>Mn(2+)</name>
        <dbReference type="ChEBI" id="CHEBI:29035"/>
    </cofactor>
</comment>
<evidence type="ECO:0000256" key="8">
    <source>
        <dbReference type="ARBA" id="ARBA00023211"/>
    </source>
</evidence>
<dbReference type="InterPro" id="IPR019858">
    <property type="entry name" value="CRISPR-assoc_Cas1_HMARI/TNEAP"/>
</dbReference>
<sequence length="333" mass="39268">MGNKTKYLLSMGELKRKDNSLVFRNESGHTYIPIEGIKEIYCMNEVSLNSKLFDFLSKAGVVVHFFNYYQQYSGTYYPKEQLISGKLTILQAKAFTEYRIDIAKAIVLGIGRNIQEVLYHYYKHDVKELKPLLNWLRKDIPRMLEKNISIQQLLFIEGSIWKRFYDSFSLFLPKEFVFNKRVKRPPDNPLNALISFGNSLLYSKTISQIYHTHLNQSISFLHEPSEGRFSLCLDLCEVFKPIIVFRTIFETINNRKIKVEKHFDQELNYCLLTEQGKKIFIAAFEERINSVFHHPILKRKISYQTAIKLEAYKLIKFILEGNSFIPFNLKEKK</sequence>
<proteinExistence type="inferred from homology"/>
<dbReference type="EMBL" id="SMDG01000025">
    <property type="protein sequence ID" value="TCW47138.1"/>
    <property type="molecule type" value="Genomic_DNA"/>
</dbReference>
<dbReference type="InterPro" id="IPR042206">
    <property type="entry name" value="CRISPR-assoc_Cas1_C"/>
</dbReference>
<evidence type="ECO:0000313" key="10">
    <source>
        <dbReference type="EMBL" id="TCW47138.1"/>
    </source>
</evidence>
<feature type="binding site" evidence="9">
    <location>
        <position position="237"/>
    </location>
    <ligand>
        <name>Mn(2+)</name>
        <dbReference type="ChEBI" id="CHEBI:29035"/>
    </ligand>
</feature>
<dbReference type="PANTHER" id="PTHR43219">
    <property type="entry name" value="CRISPR-ASSOCIATED ENDONUCLEASE CAS1"/>
    <property type="match status" value="1"/>
</dbReference>
<evidence type="ECO:0000256" key="5">
    <source>
        <dbReference type="ARBA" id="ARBA00022842"/>
    </source>
</evidence>
<organism evidence="10 11">
    <name type="scientific">Bacillus thuringiensis</name>
    <dbReference type="NCBI Taxonomy" id="1428"/>
    <lineage>
        <taxon>Bacteria</taxon>
        <taxon>Bacillati</taxon>
        <taxon>Bacillota</taxon>
        <taxon>Bacilli</taxon>
        <taxon>Bacillales</taxon>
        <taxon>Bacillaceae</taxon>
        <taxon>Bacillus</taxon>
        <taxon>Bacillus cereus group</taxon>
    </lineage>
</organism>
<dbReference type="GO" id="GO:0003677">
    <property type="term" value="F:DNA binding"/>
    <property type="evidence" value="ECO:0007669"/>
    <property type="project" value="UniProtKB-KW"/>
</dbReference>
<dbReference type="EC" id="3.1.-.-" evidence="9"/>
<dbReference type="InterPro" id="IPR042211">
    <property type="entry name" value="CRISPR-assoc_Cas1_N"/>
</dbReference>
<comment type="similarity">
    <text evidence="9">Belongs to the CRISPR-associated endonuclease Cas1 family.</text>
</comment>
<dbReference type="Pfam" id="PF01867">
    <property type="entry name" value="Cas_Cas1"/>
    <property type="match status" value="1"/>
</dbReference>
<dbReference type="GO" id="GO:0004520">
    <property type="term" value="F:DNA endonuclease activity"/>
    <property type="evidence" value="ECO:0007669"/>
    <property type="project" value="InterPro"/>
</dbReference>
<comment type="subunit">
    <text evidence="9">Homodimer, forms a heterotetramer with a Cas2 homodimer.</text>
</comment>
<dbReference type="NCBIfam" id="TIGR03641">
    <property type="entry name" value="cas1_HMARI"/>
    <property type="match status" value="1"/>
</dbReference>
<evidence type="ECO:0000256" key="2">
    <source>
        <dbReference type="ARBA" id="ARBA00022723"/>
    </source>
</evidence>
<keyword evidence="3 9" id="KW-0255">Endonuclease</keyword>
<comment type="caution">
    <text evidence="10">The sequence shown here is derived from an EMBL/GenBank/DDBJ whole genome shotgun (WGS) entry which is preliminary data.</text>
</comment>
<evidence type="ECO:0000256" key="4">
    <source>
        <dbReference type="ARBA" id="ARBA00022801"/>
    </source>
</evidence>
<reference evidence="10 11" key="1">
    <citation type="submission" date="2019-03" db="EMBL/GenBank/DDBJ databases">
        <title>Above-ground endophytic microbial communities from plants in different locations in the United States.</title>
        <authorList>
            <person name="Frank C."/>
        </authorList>
    </citation>
    <scope>NUCLEOTIDE SEQUENCE [LARGE SCALE GENOMIC DNA]</scope>
    <source>
        <strain evidence="10 11">LP_2_YM</strain>
    </source>
</reference>
<keyword evidence="4 9" id="KW-0378">Hydrolase</keyword>
<keyword evidence="6 9" id="KW-0051">Antiviral defense</keyword>
<feature type="binding site" evidence="9">
    <location>
        <position position="157"/>
    </location>
    <ligand>
        <name>Mn(2+)</name>
        <dbReference type="ChEBI" id="CHEBI:29035"/>
    </ligand>
</feature>
<feature type="binding site" evidence="9">
    <location>
        <position position="222"/>
    </location>
    <ligand>
        <name>Mn(2+)</name>
        <dbReference type="ChEBI" id="CHEBI:29035"/>
    </ligand>
</feature>
<dbReference type="GO" id="GO:0051607">
    <property type="term" value="P:defense response to virus"/>
    <property type="evidence" value="ECO:0007669"/>
    <property type="project" value="UniProtKB-UniRule"/>
</dbReference>
<dbReference type="NCBIfam" id="TIGR00287">
    <property type="entry name" value="cas1"/>
    <property type="match status" value="1"/>
</dbReference>
<dbReference type="AlphaFoldDB" id="A0A4R4B3E5"/>
<keyword evidence="8 9" id="KW-0464">Manganese</keyword>
<dbReference type="Gene3D" id="3.100.10.20">
    <property type="entry name" value="CRISPR-associated endonuclease Cas1, N-terminal domain"/>
    <property type="match status" value="1"/>
</dbReference>
<evidence type="ECO:0000256" key="1">
    <source>
        <dbReference type="ARBA" id="ARBA00022722"/>
    </source>
</evidence>
<name>A0A4R4B3E5_BACTU</name>
<gene>
    <name evidence="9" type="primary">cas1</name>
    <name evidence="10" type="ORF">EC910_12559</name>
</gene>
<accession>A0A4R4B3E5</accession>
<dbReference type="GO" id="GO:0046872">
    <property type="term" value="F:metal ion binding"/>
    <property type="evidence" value="ECO:0007669"/>
    <property type="project" value="UniProtKB-UniRule"/>
</dbReference>
<keyword evidence="7 9" id="KW-0238">DNA-binding</keyword>
<keyword evidence="5 9" id="KW-0460">Magnesium</keyword>
<dbReference type="PANTHER" id="PTHR43219:SF1">
    <property type="entry name" value="CRISPR-ASSOCIATED ENDONUCLEASE CAS1"/>
    <property type="match status" value="1"/>
</dbReference>